<evidence type="ECO:0000313" key="11">
    <source>
        <dbReference type="Proteomes" id="UP000530424"/>
    </source>
</evidence>
<dbReference type="PANTHER" id="PTHR43856">
    <property type="entry name" value="CARDIOLIPIN HYDROLASE"/>
    <property type="match status" value="1"/>
</dbReference>
<comment type="caution">
    <text evidence="10">The sequence shown here is derived from an EMBL/GenBank/DDBJ whole genome shotgun (WGS) entry which is preliminary data.</text>
</comment>
<gene>
    <name evidence="10" type="ORF">HNR19_001178</name>
</gene>
<proteinExistence type="inferred from homology"/>
<dbReference type="Proteomes" id="UP000530424">
    <property type="component" value="Unassembled WGS sequence"/>
</dbReference>
<name>A0A853BX33_9ACTN</name>
<reference evidence="10 11" key="1">
    <citation type="submission" date="2020-07" db="EMBL/GenBank/DDBJ databases">
        <title>Sequencing the genomes of 1000 actinobacteria strains.</title>
        <authorList>
            <person name="Klenk H.-P."/>
        </authorList>
    </citation>
    <scope>NUCLEOTIDE SEQUENCE [LARGE SCALE GENOMIC DNA]</scope>
    <source>
        <strain evidence="10 11">DSM 103833</strain>
    </source>
</reference>
<dbReference type="EMBL" id="JACCFP010000001">
    <property type="protein sequence ID" value="NYJ00480.1"/>
    <property type="molecule type" value="Genomic_DNA"/>
</dbReference>
<comment type="catalytic activity">
    <reaction evidence="1">
        <text>a 1,2-diacyl-sn-glycero-3-phosphocholine + H2O = a 1,2-diacyl-sn-glycero-3-phosphate + choline + H(+)</text>
        <dbReference type="Rhea" id="RHEA:14445"/>
        <dbReference type="ChEBI" id="CHEBI:15354"/>
        <dbReference type="ChEBI" id="CHEBI:15377"/>
        <dbReference type="ChEBI" id="CHEBI:15378"/>
        <dbReference type="ChEBI" id="CHEBI:57643"/>
        <dbReference type="ChEBI" id="CHEBI:58608"/>
        <dbReference type="EC" id="3.1.4.4"/>
    </reaction>
</comment>
<evidence type="ECO:0000256" key="8">
    <source>
        <dbReference type="SAM" id="SignalP"/>
    </source>
</evidence>
<feature type="chain" id="PRO_5038357538" description="phospholipase D" evidence="8">
    <location>
        <begin position="21"/>
        <end position="467"/>
    </location>
</feature>
<evidence type="ECO:0000256" key="7">
    <source>
        <dbReference type="SAM" id="MobiDB-lite"/>
    </source>
</evidence>
<evidence type="ECO:0000313" key="10">
    <source>
        <dbReference type="EMBL" id="NYJ00480.1"/>
    </source>
</evidence>
<feature type="region of interest" description="Disordered" evidence="7">
    <location>
        <begin position="24"/>
        <end position="91"/>
    </location>
</feature>
<dbReference type="GO" id="GO:0004630">
    <property type="term" value="F:phospholipase D activity"/>
    <property type="evidence" value="ECO:0007669"/>
    <property type="project" value="UniProtKB-EC"/>
</dbReference>
<dbReference type="Gene3D" id="3.30.870.10">
    <property type="entry name" value="Endonuclease Chain A"/>
    <property type="match status" value="2"/>
</dbReference>
<dbReference type="InterPro" id="IPR051406">
    <property type="entry name" value="PLD_domain"/>
</dbReference>
<dbReference type="GO" id="GO:0016891">
    <property type="term" value="F:RNA endonuclease activity producing 5'-phosphomonoesters, hydrolytic mechanism"/>
    <property type="evidence" value="ECO:0007669"/>
    <property type="project" value="TreeGrafter"/>
</dbReference>
<accession>A0A853BX33</accession>
<protein>
    <recommendedName>
        <fullName evidence="3">phospholipase D</fullName>
        <ecNumber evidence="3">3.1.4.4</ecNumber>
    </recommendedName>
</protein>
<feature type="domain" description="Phospholipase D-like" evidence="9">
    <location>
        <begin position="123"/>
        <end position="254"/>
    </location>
</feature>
<keyword evidence="5" id="KW-0442">Lipid degradation</keyword>
<dbReference type="RefSeq" id="WP_179667063.1">
    <property type="nucleotide sequence ID" value="NZ_JACCFP010000001.1"/>
</dbReference>
<dbReference type="GO" id="GO:0016042">
    <property type="term" value="P:lipid catabolic process"/>
    <property type="evidence" value="ECO:0007669"/>
    <property type="project" value="UniProtKB-KW"/>
</dbReference>
<sequence length="467" mass="52030">MRKYVAAVVTAAVLATPALAVPAQAGAPTPITEERDRDESGTQSLRSEDRDRSGDGRKGDRTGDRDGREGDRSGDRDGRKGDRDGRRARFRLAPGVTFNSPFGKQYPIKNKISRALRHTPKGEKIRVMSWNFSAVGLTNDLIAAHRRGVSVRVFMARTLVNHEFRRLTDALKAGNRKRPKAMRSWTRTCSNSCRGKGGAMHSKWVTISKAGRSRKIVMQGSANLTGPASVNQWNDWFTTVGRNRIYEAYQRIFRESARDRKAPAFTVREGDTLAWFAPRGGRKDLVLDMLNDVQCKGARDAGIRGRTAIRIASAVIQNSRGQRIAHKIKDLHNRGCNIRMVYTLSTNEVMGILQGVPVRHLAYDGDGDGAYDNYLHMKAMTISGNWRGDRSARVVFNGSANWSTIGTISDEQGMIVRRNSLEKKYGKWITGLYNGAPRGRLVTTEYLRRQGVENPYAGLELELGHQG</sequence>
<evidence type="ECO:0000256" key="5">
    <source>
        <dbReference type="ARBA" id="ARBA00022963"/>
    </source>
</evidence>
<organism evidence="10 11">
    <name type="scientific">Nocardioides thalensis</name>
    <dbReference type="NCBI Taxonomy" id="1914755"/>
    <lineage>
        <taxon>Bacteria</taxon>
        <taxon>Bacillati</taxon>
        <taxon>Actinomycetota</taxon>
        <taxon>Actinomycetes</taxon>
        <taxon>Propionibacteriales</taxon>
        <taxon>Nocardioidaceae</taxon>
        <taxon>Nocardioides</taxon>
    </lineage>
</organism>
<dbReference type="SUPFAM" id="SSF56024">
    <property type="entry name" value="Phospholipase D/nuclease"/>
    <property type="match status" value="2"/>
</dbReference>
<keyword evidence="11" id="KW-1185">Reference proteome</keyword>
<dbReference type="EC" id="3.1.4.4" evidence="3"/>
<comment type="similarity">
    <text evidence="2">Belongs to the phospholipase D family.</text>
</comment>
<keyword evidence="6" id="KW-0443">Lipid metabolism</keyword>
<evidence type="ECO:0000259" key="9">
    <source>
        <dbReference type="Pfam" id="PF13091"/>
    </source>
</evidence>
<feature type="signal peptide" evidence="8">
    <location>
        <begin position="1"/>
        <end position="20"/>
    </location>
</feature>
<evidence type="ECO:0000256" key="2">
    <source>
        <dbReference type="ARBA" id="ARBA00008664"/>
    </source>
</evidence>
<dbReference type="Pfam" id="PF13091">
    <property type="entry name" value="PLDc_2"/>
    <property type="match status" value="1"/>
</dbReference>
<feature type="compositionally biased region" description="Basic and acidic residues" evidence="7">
    <location>
        <begin position="32"/>
        <end position="87"/>
    </location>
</feature>
<keyword evidence="8" id="KW-0732">Signal</keyword>
<keyword evidence="4" id="KW-0378">Hydrolase</keyword>
<dbReference type="AlphaFoldDB" id="A0A853BX33"/>
<dbReference type="PANTHER" id="PTHR43856:SF1">
    <property type="entry name" value="MITOCHONDRIAL CARDIOLIPIN HYDROLASE"/>
    <property type="match status" value="1"/>
</dbReference>
<dbReference type="InterPro" id="IPR025202">
    <property type="entry name" value="PLD-like_dom"/>
</dbReference>
<evidence type="ECO:0000256" key="1">
    <source>
        <dbReference type="ARBA" id="ARBA00000798"/>
    </source>
</evidence>
<evidence type="ECO:0000256" key="4">
    <source>
        <dbReference type="ARBA" id="ARBA00022801"/>
    </source>
</evidence>
<evidence type="ECO:0000256" key="6">
    <source>
        <dbReference type="ARBA" id="ARBA00023098"/>
    </source>
</evidence>
<evidence type="ECO:0000256" key="3">
    <source>
        <dbReference type="ARBA" id="ARBA00012027"/>
    </source>
</evidence>